<dbReference type="Proteomes" id="UP000006045">
    <property type="component" value="Plasmid pMP-R124"/>
</dbReference>
<feature type="region of interest" description="Disordered" evidence="6">
    <location>
        <begin position="181"/>
        <end position="204"/>
    </location>
</feature>
<comment type="subcellular location">
    <subcellularLocation>
        <location evidence="1">Membrane</location>
        <topology evidence="1">Single-pass membrane protein</topology>
    </subcellularLocation>
</comment>
<dbReference type="InterPro" id="IPR042217">
    <property type="entry name" value="T4SS_VirB10/TrbI"/>
</dbReference>
<evidence type="ECO:0000256" key="5">
    <source>
        <dbReference type="ARBA" id="ARBA00023136"/>
    </source>
</evidence>
<reference evidence="8" key="1">
    <citation type="submission" date="2012-03" db="EMBL/GenBank/DDBJ databases">
        <title>The genome of cave-isolated P. fluorescens strain R124 demonstrates phenotypic adaptation to the mineral environment.</title>
        <authorList>
            <person name="Barton M.D."/>
            <person name="Petronio M."/>
            <person name="Giarrizzo J.G."/>
            <person name="Bowling B."/>
            <person name="Barton H.A."/>
        </authorList>
    </citation>
    <scope>NUCLEOTIDE SEQUENCE</scope>
    <source>
        <strain evidence="8">R124</strain>
        <plasmid evidence="8">pMP-R124</plasmid>
    </source>
</reference>
<dbReference type="EMBL" id="CM001562">
    <property type="protein sequence ID" value="EJZ60954.1"/>
    <property type="molecule type" value="Genomic_DNA"/>
</dbReference>
<evidence type="ECO:0000256" key="6">
    <source>
        <dbReference type="SAM" id="MobiDB-lite"/>
    </source>
</evidence>
<keyword evidence="4 7" id="KW-1133">Transmembrane helix</keyword>
<evidence type="ECO:0000256" key="1">
    <source>
        <dbReference type="ARBA" id="ARBA00004167"/>
    </source>
</evidence>
<accession>K0X010</accession>
<evidence type="ECO:0000256" key="2">
    <source>
        <dbReference type="ARBA" id="ARBA00010265"/>
    </source>
</evidence>
<keyword evidence="3 7" id="KW-0812">Transmembrane</keyword>
<dbReference type="InterPro" id="IPR005498">
    <property type="entry name" value="T4SS_VirB10/TraB/TrbI"/>
</dbReference>
<reference evidence="9 10" key="2">
    <citation type="submission" date="2012-08" db="EMBL/GenBank/DDBJ databases">
        <title>The genome of cave-isolated P. fluorescens strain R124 demonstrates phenotypic adaptation to the mineral environment.</title>
        <authorList>
            <person name="Barton M.D."/>
            <person name="Petronio M."/>
            <person name="Giarrizzo J.G."/>
            <person name="Bowling B.V."/>
            <person name="Barton H.A."/>
        </authorList>
    </citation>
    <scope>NUCLEOTIDE SEQUENCE [LARGE SCALE GENOMIC DNA]</scope>
    <source>
        <strain evidence="9 10">R124</strain>
        <plasmid evidence="9 10">pMP-R124</plasmid>
    </source>
</reference>
<feature type="region of interest" description="Disordered" evidence="6">
    <location>
        <begin position="109"/>
        <end position="163"/>
    </location>
</feature>
<sequence>MQSSNDDADVFDAGLPADLPTDKARGPFDIRSKRKGPPKAKFWILIGLLIVLLLAILIGVWSWVISEISHGSSKVDESQVKADATLATETSSDDAMAKLKAEKLRAIEEEEEKKRKAEQSAQQANTAAPAVAGNTGTNSPSKSGTPPRGANAPPPGETPLQRKLGGGVMLAATVNDVSAYQGASGGEPAGKSPASGQRLPGQADVDASTEGLAALGGGSSTRGNLNNLAGPDFLPTRARLAPDGTYLLGHGTYARCALYTEIITEQPGPVDCRLTEPLYSVNGSTVLAEAGAKLSGVQTVQMAQGRVRVFTTWNELDTTHGRAQLDSIGAGPMGASGTEAWIDNHYKERYGGAIVLSLFKDVMTAATNTTQRTSDSGGYTINNSEQNFESMAEKSLDNTLNIAPTGHVLPGTVITVIVARDVDFSSIYVNR</sequence>
<feature type="transmembrane region" description="Helical" evidence="7">
    <location>
        <begin position="42"/>
        <end position="64"/>
    </location>
</feature>
<name>K0X010_PSEFL</name>
<evidence type="ECO:0000256" key="7">
    <source>
        <dbReference type="SAM" id="Phobius"/>
    </source>
</evidence>
<evidence type="ECO:0000256" key="3">
    <source>
        <dbReference type="ARBA" id="ARBA00022692"/>
    </source>
</evidence>
<evidence type="ECO:0000313" key="10">
    <source>
        <dbReference type="Proteomes" id="UP000006045"/>
    </source>
</evidence>
<dbReference type="OrthoDB" id="9766860at2"/>
<protein>
    <submittedName>
        <fullName evidence="8">VirB10</fullName>
    </submittedName>
</protein>
<evidence type="ECO:0000256" key="4">
    <source>
        <dbReference type="ARBA" id="ARBA00022989"/>
    </source>
</evidence>
<evidence type="ECO:0000313" key="9">
    <source>
        <dbReference type="EMBL" id="EJZ60954.1"/>
    </source>
</evidence>
<keyword evidence="5 7" id="KW-0472">Membrane</keyword>
<dbReference type="Gene3D" id="2.40.128.260">
    <property type="entry name" value="Type IV secretion system, VirB10/TraB/TrbI"/>
    <property type="match status" value="2"/>
</dbReference>
<gene>
    <name evidence="8" type="primary">virB10</name>
    <name evidence="8" type="ORF">I1A_000033</name>
</gene>
<evidence type="ECO:0000313" key="8">
    <source>
        <dbReference type="EMBL" id="AFS51709.1"/>
    </source>
</evidence>
<organism evidence="8">
    <name type="scientific">Pseudomonas fluorescens R124</name>
    <dbReference type="NCBI Taxonomy" id="743713"/>
    <lineage>
        <taxon>Bacteria</taxon>
        <taxon>Pseudomonadati</taxon>
        <taxon>Pseudomonadota</taxon>
        <taxon>Gammaproteobacteria</taxon>
        <taxon>Pseudomonadales</taxon>
        <taxon>Pseudomonadaceae</taxon>
        <taxon>Pseudomonas</taxon>
    </lineage>
</organism>
<dbReference type="AlphaFoldDB" id="K0X010"/>
<feature type="compositionally biased region" description="Basic and acidic residues" evidence="6">
    <location>
        <begin position="109"/>
        <end position="118"/>
    </location>
</feature>
<geneLocation type="plasmid" evidence="8 10">
    <name>pMP-R124</name>
</geneLocation>
<proteinExistence type="inferred from homology"/>
<dbReference type="GO" id="GO:0016020">
    <property type="term" value="C:membrane"/>
    <property type="evidence" value="ECO:0007669"/>
    <property type="project" value="UniProtKB-SubCell"/>
</dbReference>
<comment type="similarity">
    <text evidence="2">Belongs to the TrbI/VirB10 family.</text>
</comment>
<feature type="compositionally biased region" description="Low complexity" evidence="6">
    <location>
        <begin position="119"/>
        <end position="138"/>
    </location>
</feature>
<dbReference type="CDD" id="cd16429">
    <property type="entry name" value="VirB10"/>
    <property type="match status" value="1"/>
</dbReference>
<dbReference type="EMBL" id="JQ737005">
    <property type="protein sequence ID" value="AFS51709.1"/>
    <property type="molecule type" value="Genomic_DNA"/>
</dbReference>
<dbReference type="RefSeq" id="WP_003230032.1">
    <property type="nucleotide sequence ID" value="NC_022437.1"/>
</dbReference>
<keyword evidence="8" id="KW-0614">Plasmid</keyword>
<dbReference type="HOGENOM" id="CLU_041899_6_1_6"/>
<dbReference type="Pfam" id="PF03743">
    <property type="entry name" value="TrbI"/>
    <property type="match status" value="1"/>
</dbReference>